<dbReference type="Proteomes" id="UP001159363">
    <property type="component" value="Chromosome X"/>
</dbReference>
<accession>A0ABQ9HSD0</accession>
<dbReference type="EMBL" id="JARBHB010000004">
    <property type="protein sequence ID" value="KAJ8887004.1"/>
    <property type="molecule type" value="Genomic_DNA"/>
</dbReference>
<protein>
    <submittedName>
        <fullName evidence="2">Uncharacterized protein</fullName>
    </submittedName>
</protein>
<keyword evidence="3" id="KW-1185">Reference proteome</keyword>
<feature type="compositionally biased region" description="Polar residues" evidence="1">
    <location>
        <begin position="130"/>
        <end position="141"/>
    </location>
</feature>
<evidence type="ECO:0000313" key="2">
    <source>
        <dbReference type="EMBL" id="KAJ8887004.1"/>
    </source>
</evidence>
<gene>
    <name evidence="2" type="ORF">PR048_013218</name>
</gene>
<evidence type="ECO:0000256" key="1">
    <source>
        <dbReference type="SAM" id="MobiDB-lite"/>
    </source>
</evidence>
<organism evidence="2 3">
    <name type="scientific">Dryococelus australis</name>
    <dbReference type="NCBI Taxonomy" id="614101"/>
    <lineage>
        <taxon>Eukaryota</taxon>
        <taxon>Metazoa</taxon>
        <taxon>Ecdysozoa</taxon>
        <taxon>Arthropoda</taxon>
        <taxon>Hexapoda</taxon>
        <taxon>Insecta</taxon>
        <taxon>Pterygota</taxon>
        <taxon>Neoptera</taxon>
        <taxon>Polyneoptera</taxon>
        <taxon>Phasmatodea</taxon>
        <taxon>Verophasmatodea</taxon>
        <taxon>Anareolatae</taxon>
        <taxon>Phasmatidae</taxon>
        <taxon>Eurycanthinae</taxon>
        <taxon>Dryococelus</taxon>
    </lineage>
</organism>
<feature type="region of interest" description="Disordered" evidence="1">
    <location>
        <begin position="104"/>
        <end position="141"/>
    </location>
</feature>
<reference evidence="2 3" key="1">
    <citation type="submission" date="2023-02" db="EMBL/GenBank/DDBJ databases">
        <title>LHISI_Scaffold_Assembly.</title>
        <authorList>
            <person name="Stuart O.P."/>
            <person name="Cleave R."/>
            <person name="Magrath M.J.L."/>
            <person name="Mikheyev A.S."/>
        </authorList>
    </citation>
    <scope>NUCLEOTIDE SEQUENCE [LARGE SCALE GENOMIC DNA]</scope>
    <source>
        <strain evidence="2">Daus_M_001</strain>
        <tissue evidence="2">Leg muscle</tissue>
    </source>
</reference>
<sequence length="141" mass="15980">MKMGVRREKYGNSRKQELEEAIFKHSIRELDLSGEKLSADPKAAENFIEKFKIKAESYDPEFLYKADETAFPKTTLAAKRETSAPSHKVSKACFTMMNCANLYGKPQNTPSVDREIEKPPGFQKCEKTSPLLQESTKGLDK</sequence>
<proteinExistence type="predicted"/>
<name>A0ABQ9HSD0_9NEOP</name>
<evidence type="ECO:0000313" key="3">
    <source>
        <dbReference type="Proteomes" id="UP001159363"/>
    </source>
</evidence>
<comment type="caution">
    <text evidence="2">The sequence shown here is derived from an EMBL/GenBank/DDBJ whole genome shotgun (WGS) entry which is preliminary data.</text>
</comment>